<feature type="domain" description="VTT" evidence="2">
    <location>
        <begin position="33"/>
        <end position="140"/>
    </location>
</feature>
<feature type="transmembrane region" description="Helical" evidence="1">
    <location>
        <begin position="41"/>
        <end position="61"/>
    </location>
</feature>
<evidence type="ECO:0000256" key="1">
    <source>
        <dbReference type="SAM" id="Phobius"/>
    </source>
</evidence>
<evidence type="ECO:0000259" key="2">
    <source>
        <dbReference type="Pfam" id="PF09335"/>
    </source>
</evidence>
<protein>
    <submittedName>
        <fullName evidence="3">Membrane protein YqaA, SNARE-associated domain</fullName>
    </submittedName>
</protein>
<dbReference type="InterPro" id="IPR032816">
    <property type="entry name" value="VTT_dom"/>
</dbReference>
<dbReference type="PANTHER" id="PTHR42709">
    <property type="entry name" value="ALKALINE PHOSPHATASE LIKE PROTEIN"/>
    <property type="match status" value="1"/>
</dbReference>
<dbReference type="Proteomes" id="UP000186002">
    <property type="component" value="Unassembled WGS sequence"/>
</dbReference>
<feature type="transmembrane region" description="Helical" evidence="1">
    <location>
        <begin position="94"/>
        <end position="115"/>
    </location>
</feature>
<keyword evidence="1" id="KW-1133">Transmembrane helix</keyword>
<gene>
    <name evidence="3" type="ORF">SAMN05444272_0232</name>
</gene>
<evidence type="ECO:0000313" key="3">
    <source>
        <dbReference type="EMBL" id="SHL29491.1"/>
    </source>
</evidence>
<dbReference type="RefSeq" id="WP_073007727.1">
    <property type="nucleotide sequence ID" value="NZ_FRBW01000001.1"/>
</dbReference>
<organism evidence="3 4">
    <name type="scientific">Roseibium suaedae</name>
    <dbReference type="NCBI Taxonomy" id="735517"/>
    <lineage>
        <taxon>Bacteria</taxon>
        <taxon>Pseudomonadati</taxon>
        <taxon>Pseudomonadota</taxon>
        <taxon>Alphaproteobacteria</taxon>
        <taxon>Hyphomicrobiales</taxon>
        <taxon>Stappiaceae</taxon>
        <taxon>Roseibium</taxon>
    </lineage>
</organism>
<dbReference type="InterPro" id="IPR051311">
    <property type="entry name" value="DedA_domain"/>
</dbReference>
<sequence length="143" mass="15474">MTAISSVLGLFLVSFVAATLLPAQSELGVAGLLVADAAPVWLLILVASTGNTLGSVVNWFLGRGVARFSSRRWFPVTPSQLDRASAWYQRWGKWSLLLSWAPVIGDPLTLAAGVLREPFLPFLLLVALAKTVRYLVIAALVLW</sequence>
<keyword evidence="1" id="KW-0472">Membrane</keyword>
<keyword evidence="1" id="KW-0812">Transmembrane</keyword>
<dbReference type="Pfam" id="PF09335">
    <property type="entry name" value="VTT_dom"/>
    <property type="match status" value="1"/>
</dbReference>
<accession>A0A1M6ZG48</accession>
<evidence type="ECO:0000313" key="4">
    <source>
        <dbReference type="Proteomes" id="UP000186002"/>
    </source>
</evidence>
<reference evidence="3 4" key="1">
    <citation type="submission" date="2016-11" db="EMBL/GenBank/DDBJ databases">
        <authorList>
            <person name="Jaros S."/>
            <person name="Januszkiewicz K."/>
            <person name="Wedrychowicz H."/>
        </authorList>
    </citation>
    <scope>NUCLEOTIDE SEQUENCE [LARGE SCALE GENOMIC DNA]</scope>
    <source>
        <strain evidence="3 4">DSM 22153</strain>
    </source>
</reference>
<proteinExistence type="predicted"/>
<feature type="transmembrane region" description="Helical" evidence="1">
    <location>
        <begin position="121"/>
        <end position="142"/>
    </location>
</feature>
<name>A0A1M6ZG48_9HYPH</name>
<dbReference type="EMBL" id="FRBW01000001">
    <property type="protein sequence ID" value="SHL29491.1"/>
    <property type="molecule type" value="Genomic_DNA"/>
</dbReference>
<dbReference type="PANTHER" id="PTHR42709:SF4">
    <property type="entry name" value="INNER MEMBRANE PROTEIN YQAA"/>
    <property type="match status" value="1"/>
</dbReference>
<keyword evidence="4" id="KW-1185">Reference proteome</keyword>
<dbReference type="OrthoDB" id="9814483at2"/>
<dbReference type="AlphaFoldDB" id="A0A1M6ZG48"/>